<dbReference type="SUPFAM" id="SSF141523">
    <property type="entry name" value="L,D-transpeptidase catalytic domain-like"/>
    <property type="match status" value="1"/>
</dbReference>
<keyword evidence="5 7" id="KW-0573">Peptidoglycan synthesis</keyword>
<evidence type="ECO:0000256" key="3">
    <source>
        <dbReference type="ARBA" id="ARBA00022679"/>
    </source>
</evidence>
<dbReference type="CDD" id="cd16913">
    <property type="entry name" value="YkuD_like"/>
    <property type="match status" value="1"/>
</dbReference>
<keyword evidence="6 7" id="KW-0961">Cell wall biogenesis/degradation</keyword>
<dbReference type="PROSITE" id="PS51257">
    <property type="entry name" value="PROKAR_LIPOPROTEIN"/>
    <property type="match status" value="1"/>
</dbReference>
<evidence type="ECO:0000256" key="7">
    <source>
        <dbReference type="PROSITE-ProRule" id="PRU01373"/>
    </source>
</evidence>
<evidence type="ECO:0000256" key="4">
    <source>
        <dbReference type="ARBA" id="ARBA00022960"/>
    </source>
</evidence>
<dbReference type="Gene3D" id="2.40.440.10">
    <property type="entry name" value="L,D-transpeptidase catalytic domain-like"/>
    <property type="match status" value="1"/>
</dbReference>
<feature type="chain" id="PRO_5012391603" evidence="8">
    <location>
        <begin position="21"/>
        <end position="478"/>
    </location>
</feature>
<dbReference type="InterPro" id="IPR045380">
    <property type="entry name" value="LD_TPept_scaffold_dom"/>
</dbReference>
<proteinExistence type="inferred from homology"/>
<feature type="signal peptide" evidence="8">
    <location>
        <begin position="1"/>
        <end position="20"/>
    </location>
</feature>
<dbReference type="GO" id="GO:0016740">
    <property type="term" value="F:transferase activity"/>
    <property type="evidence" value="ECO:0007669"/>
    <property type="project" value="UniProtKB-KW"/>
</dbReference>
<keyword evidence="8" id="KW-0732">Signal</keyword>
<keyword evidence="11" id="KW-1185">Reference proteome</keyword>
<gene>
    <name evidence="10" type="ORF">SAMN05660236_4475</name>
</gene>
<comment type="similarity">
    <text evidence="2">Belongs to the YkuD family.</text>
</comment>
<dbReference type="UniPathway" id="UPA00219"/>
<evidence type="ECO:0000313" key="11">
    <source>
        <dbReference type="Proteomes" id="UP000190961"/>
    </source>
</evidence>
<dbReference type="STRING" id="688867.SAMN05660236_4475"/>
<evidence type="ECO:0000256" key="2">
    <source>
        <dbReference type="ARBA" id="ARBA00005992"/>
    </source>
</evidence>
<dbReference type="GO" id="GO:0009252">
    <property type="term" value="P:peptidoglycan biosynthetic process"/>
    <property type="evidence" value="ECO:0007669"/>
    <property type="project" value="UniProtKB-UniPathway"/>
</dbReference>
<evidence type="ECO:0000259" key="9">
    <source>
        <dbReference type="PROSITE" id="PS52029"/>
    </source>
</evidence>
<dbReference type="AlphaFoldDB" id="A0A1T5M6M8"/>
<evidence type="ECO:0000256" key="5">
    <source>
        <dbReference type="ARBA" id="ARBA00022984"/>
    </source>
</evidence>
<evidence type="ECO:0000256" key="1">
    <source>
        <dbReference type="ARBA" id="ARBA00004752"/>
    </source>
</evidence>
<feature type="active site" description="Nucleophile" evidence="7">
    <location>
        <position position="396"/>
    </location>
</feature>
<dbReference type="Proteomes" id="UP000190961">
    <property type="component" value="Unassembled WGS sequence"/>
</dbReference>
<dbReference type="EMBL" id="FUZU01000003">
    <property type="protein sequence ID" value="SKC83529.1"/>
    <property type="molecule type" value="Genomic_DNA"/>
</dbReference>
<evidence type="ECO:0000256" key="6">
    <source>
        <dbReference type="ARBA" id="ARBA00023316"/>
    </source>
</evidence>
<dbReference type="GO" id="GO:0071555">
    <property type="term" value="P:cell wall organization"/>
    <property type="evidence" value="ECO:0007669"/>
    <property type="project" value="UniProtKB-UniRule"/>
</dbReference>
<keyword evidence="3" id="KW-0808">Transferase</keyword>
<sequence length="478" mass="55132">MRVNFLFIAIIIPLAGMALSGCSKTTSQKSSSASEASEVISFVQVHHTTMPTDTADACYAGLKVQLIRGFYEKRREELFWCSHDKLQPAADSLIYFINHARYHGLYPDRYHSGEIQNLKNRLLTPSDFTRMESLLTDAYISIVQHIGSGQTAVATFRTDSLSLSSLEQVSVDGNVIDGISRFEPAHFGYRSLKKAIRLLIDSLPGNQHETVLLHLADIPEQTNKVLQTLEVNLERWRLEHMTGRRYIFINIPAFMLYLVEDDSVIFESKVIVGTPKTPTPEISSRIECLVTYPYWHIPRKIAAEEYLPVIQKDISFITRNHIDVLNKDGTLLNPDSVDWYRFSKNHFPVLLRQREGTENSLGIVKFVFDNPYAIFLHDTNAKKLFNSEVRAFSHGCVRLEKAIELSHYLVTGELNKKSPKIVRYLKEESRHTINLYDPIPIYIRYYTCDFRDNQFHVYKDIYMVDHRMTHKLYSVSLK</sequence>
<name>A0A1T5M6M8_9BACT</name>
<dbReference type="Pfam" id="PF03734">
    <property type="entry name" value="YkuD"/>
    <property type="match status" value="1"/>
</dbReference>
<evidence type="ECO:0000256" key="8">
    <source>
        <dbReference type="SAM" id="SignalP"/>
    </source>
</evidence>
<feature type="active site" description="Proton donor/acceptor" evidence="7">
    <location>
        <position position="377"/>
    </location>
</feature>
<accession>A0A1T5M6M8</accession>
<keyword evidence="4 7" id="KW-0133">Cell shape</keyword>
<dbReference type="PANTHER" id="PTHR41533:SF2">
    <property type="entry name" value="BLR7131 PROTEIN"/>
    <property type="match status" value="1"/>
</dbReference>
<evidence type="ECO:0000313" key="10">
    <source>
        <dbReference type="EMBL" id="SKC83529.1"/>
    </source>
</evidence>
<dbReference type="InterPro" id="IPR038063">
    <property type="entry name" value="Transpep_catalytic_dom"/>
</dbReference>
<dbReference type="PANTHER" id="PTHR41533">
    <property type="entry name" value="L,D-TRANSPEPTIDASE HI_1667-RELATED"/>
    <property type="match status" value="1"/>
</dbReference>
<dbReference type="GO" id="GO:0008360">
    <property type="term" value="P:regulation of cell shape"/>
    <property type="evidence" value="ECO:0007669"/>
    <property type="project" value="UniProtKB-UniRule"/>
</dbReference>
<dbReference type="RefSeq" id="WP_079688996.1">
    <property type="nucleotide sequence ID" value="NZ_FUZU01000003.1"/>
</dbReference>
<dbReference type="InterPro" id="IPR052905">
    <property type="entry name" value="LD-transpeptidase_YkuD-like"/>
</dbReference>
<feature type="domain" description="L,D-TPase catalytic" evidence="9">
    <location>
        <begin position="245"/>
        <end position="424"/>
    </location>
</feature>
<dbReference type="PROSITE" id="PS52029">
    <property type="entry name" value="LD_TPASE"/>
    <property type="match status" value="1"/>
</dbReference>
<dbReference type="OrthoDB" id="9778545at2"/>
<protein>
    <submittedName>
        <fullName evidence="10">L,D-transpeptidase catalytic domain</fullName>
    </submittedName>
</protein>
<organism evidence="10 11">
    <name type="scientific">Ohtaekwangia koreensis</name>
    <dbReference type="NCBI Taxonomy" id="688867"/>
    <lineage>
        <taxon>Bacteria</taxon>
        <taxon>Pseudomonadati</taxon>
        <taxon>Bacteroidota</taxon>
        <taxon>Cytophagia</taxon>
        <taxon>Cytophagales</taxon>
        <taxon>Fulvivirgaceae</taxon>
        <taxon>Ohtaekwangia</taxon>
    </lineage>
</organism>
<comment type="pathway">
    <text evidence="1 7">Cell wall biogenesis; peptidoglycan biosynthesis.</text>
</comment>
<dbReference type="Pfam" id="PF20142">
    <property type="entry name" value="Scaffold"/>
    <property type="match status" value="1"/>
</dbReference>
<dbReference type="InterPro" id="IPR005490">
    <property type="entry name" value="LD_TPept_cat_dom"/>
</dbReference>
<dbReference type="GO" id="GO:0004180">
    <property type="term" value="F:carboxypeptidase activity"/>
    <property type="evidence" value="ECO:0007669"/>
    <property type="project" value="UniProtKB-ARBA"/>
</dbReference>
<reference evidence="10 11" key="1">
    <citation type="submission" date="2017-02" db="EMBL/GenBank/DDBJ databases">
        <authorList>
            <person name="Peterson S.W."/>
        </authorList>
    </citation>
    <scope>NUCLEOTIDE SEQUENCE [LARGE SCALE GENOMIC DNA]</scope>
    <source>
        <strain evidence="10 11">DSM 25262</strain>
    </source>
</reference>